<sequence length="392" mass="44294">MAMLLLIWLIFLSLRFSDAEKNCVYAAEGKPKLIDLEYEEGALDKKLHLKWTHGSKIYYNSKKTTEQKYPITSNGSLILNNVQLENNGTYQATIYNDMGRRVKFTETALCVLSPVFKPKVTQTCTGPNFKLWCDVGKPVSVDITWSLNEIKLLEHTDTTLEVTKATLKPEDRYTCTASNPVSMETSDDFKPRCTEPVSKPSVKYTCNSTAVILTCDFGNSAGVYVTWSRNGEQLPGNKSTTINVVKATLEPRDRYACTASDKSSEEKSDDVNIDCKGLLFGMELWLMVLILGSGGSLLLMLLMIILICVCRSHRQQKRHLEEEELRLTPLTQPTRQCSLNHPPQNPQTRPKNKARAQPNYRPQARPRPQQPLPDKAEPIAMPRSTRPRKHKS</sequence>
<feature type="transmembrane region" description="Helical" evidence="6">
    <location>
        <begin position="284"/>
        <end position="309"/>
    </location>
</feature>
<proteinExistence type="predicted"/>
<evidence type="ECO:0000259" key="8">
    <source>
        <dbReference type="PROSITE" id="PS50835"/>
    </source>
</evidence>
<reference evidence="9 10" key="1">
    <citation type="submission" date="2024-06" db="EMBL/GenBank/DDBJ databases">
        <authorList>
            <person name="Pan Q."/>
            <person name="Wen M."/>
            <person name="Jouanno E."/>
            <person name="Zahm M."/>
            <person name="Klopp C."/>
            <person name="Cabau C."/>
            <person name="Louis A."/>
            <person name="Berthelot C."/>
            <person name="Parey E."/>
            <person name="Roest Crollius H."/>
            <person name="Montfort J."/>
            <person name="Robinson-Rechavi M."/>
            <person name="Bouchez O."/>
            <person name="Lampietro C."/>
            <person name="Lopez Roques C."/>
            <person name="Donnadieu C."/>
            <person name="Postlethwait J."/>
            <person name="Bobe J."/>
            <person name="Verreycken H."/>
            <person name="Guiguen Y."/>
        </authorList>
    </citation>
    <scope>NUCLEOTIDE SEQUENCE [LARGE SCALE GENOMIC DNA]</scope>
    <source>
        <strain evidence="9">Up_M1</strain>
        <tissue evidence="9">Testis</tissue>
    </source>
</reference>
<keyword evidence="10" id="KW-1185">Reference proteome</keyword>
<protein>
    <recommendedName>
        <fullName evidence="8">Ig-like domain-containing protein</fullName>
    </recommendedName>
</protein>
<dbReference type="PANTHER" id="PTHR12080:SF59">
    <property type="entry name" value="HEPATIC AND GLIAL CELL ADHESION MOLECULE"/>
    <property type="match status" value="1"/>
</dbReference>
<dbReference type="InterPro" id="IPR015631">
    <property type="entry name" value="CD2/SLAM_rcpt"/>
</dbReference>
<feature type="domain" description="Ig-like" evidence="8">
    <location>
        <begin position="191"/>
        <end position="274"/>
    </location>
</feature>
<accession>A0ABD0W061</accession>
<evidence type="ECO:0000256" key="4">
    <source>
        <dbReference type="ARBA" id="ARBA00023180"/>
    </source>
</evidence>
<dbReference type="InterPro" id="IPR013783">
    <property type="entry name" value="Ig-like_fold"/>
</dbReference>
<evidence type="ECO:0000256" key="6">
    <source>
        <dbReference type="SAM" id="Phobius"/>
    </source>
</evidence>
<evidence type="ECO:0000256" key="7">
    <source>
        <dbReference type="SAM" id="SignalP"/>
    </source>
</evidence>
<evidence type="ECO:0000256" key="3">
    <source>
        <dbReference type="ARBA" id="ARBA00023136"/>
    </source>
</evidence>
<feature type="chain" id="PRO_5044797249" description="Ig-like domain-containing protein" evidence="7">
    <location>
        <begin position="20"/>
        <end position="392"/>
    </location>
</feature>
<evidence type="ECO:0000313" key="10">
    <source>
        <dbReference type="Proteomes" id="UP001557470"/>
    </source>
</evidence>
<evidence type="ECO:0000256" key="5">
    <source>
        <dbReference type="SAM" id="MobiDB-lite"/>
    </source>
</evidence>
<dbReference type="InterPro" id="IPR007110">
    <property type="entry name" value="Ig-like_dom"/>
</dbReference>
<gene>
    <name evidence="9" type="ORF">UPYG_G00308760</name>
</gene>
<dbReference type="GO" id="GO:0016020">
    <property type="term" value="C:membrane"/>
    <property type="evidence" value="ECO:0007669"/>
    <property type="project" value="UniProtKB-SubCell"/>
</dbReference>
<feature type="region of interest" description="Disordered" evidence="5">
    <location>
        <begin position="331"/>
        <end position="392"/>
    </location>
</feature>
<dbReference type="CDD" id="cd00096">
    <property type="entry name" value="Ig"/>
    <property type="match status" value="1"/>
</dbReference>
<evidence type="ECO:0000313" key="9">
    <source>
        <dbReference type="EMBL" id="KAL0963625.1"/>
    </source>
</evidence>
<keyword evidence="4" id="KW-0325">Glycoprotein</keyword>
<dbReference type="AlphaFoldDB" id="A0ABD0W061"/>
<feature type="compositionally biased region" description="Polar residues" evidence="5">
    <location>
        <begin position="337"/>
        <end position="349"/>
    </location>
</feature>
<comment type="caution">
    <text evidence="9">The sequence shown here is derived from an EMBL/GenBank/DDBJ whole genome shotgun (WGS) entry which is preliminary data.</text>
</comment>
<feature type="compositionally biased region" description="Low complexity" evidence="5">
    <location>
        <begin position="355"/>
        <end position="367"/>
    </location>
</feature>
<keyword evidence="6" id="KW-1133">Transmembrane helix</keyword>
<feature type="domain" description="Ig-like" evidence="8">
    <location>
        <begin position="114"/>
        <end position="186"/>
    </location>
</feature>
<evidence type="ECO:0000256" key="1">
    <source>
        <dbReference type="ARBA" id="ARBA00004370"/>
    </source>
</evidence>
<dbReference type="InterPro" id="IPR036179">
    <property type="entry name" value="Ig-like_dom_sf"/>
</dbReference>
<dbReference type="Gene3D" id="2.60.40.10">
    <property type="entry name" value="Immunoglobulins"/>
    <property type="match status" value="3"/>
</dbReference>
<feature type="signal peptide" evidence="7">
    <location>
        <begin position="1"/>
        <end position="19"/>
    </location>
</feature>
<evidence type="ECO:0000256" key="2">
    <source>
        <dbReference type="ARBA" id="ARBA00022729"/>
    </source>
</evidence>
<dbReference type="PANTHER" id="PTHR12080">
    <property type="entry name" value="SIGNALING LYMPHOCYTIC ACTIVATION MOLECULE"/>
    <property type="match status" value="1"/>
</dbReference>
<dbReference type="Proteomes" id="UP001557470">
    <property type="component" value="Unassembled WGS sequence"/>
</dbReference>
<organism evidence="9 10">
    <name type="scientific">Umbra pygmaea</name>
    <name type="common">Eastern mudminnow</name>
    <dbReference type="NCBI Taxonomy" id="75934"/>
    <lineage>
        <taxon>Eukaryota</taxon>
        <taxon>Metazoa</taxon>
        <taxon>Chordata</taxon>
        <taxon>Craniata</taxon>
        <taxon>Vertebrata</taxon>
        <taxon>Euteleostomi</taxon>
        <taxon>Actinopterygii</taxon>
        <taxon>Neopterygii</taxon>
        <taxon>Teleostei</taxon>
        <taxon>Protacanthopterygii</taxon>
        <taxon>Esociformes</taxon>
        <taxon>Umbridae</taxon>
        <taxon>Umbra</taxon>
    </lineage>
</organism>
<dbReference type="EMBL" id="JAGEUA010000010">
    <property type="protein sequence ID" value="KAL0963625.1"/>
    <property type="molecule type" value="Genomic_DNA"/>
</dbReference>
<keyword evidence="6" id="KW-0812">Transmembrane</keyword>
<keyword evidence="3 6" id="KW-0472">Membrane</keyword>
<dbReference type="PROSITE" id="PS50835">
    <property type="entry name" value="IG_LIKE"/>
    <property type="match status" value="2"/>
</dbReference>
<dbReference type="Pfam" id="PF13895">
    <property type="entry name" value="Ig_2"/>
    <property type="match status" value="1"/>
</dbReference>
<dbReference type="SUPFAM" id="SSF48726">
    <property type="entry name" value="Immunoglobulin"/>
    <property type="match status" value="3"/>
</dbReference>
<keyword evidence="2 7" id="KW-0732">Signal</keyword>
<name>A0ABD0W061_UMBPY</name>
<comment type="subcellular location">
    <subcellularLocation>
        <location evidence="1">Membrane</location>
    </subcellularLocation>
</comment>